<dbReference type="AlphaFoldDB" id="A0A3R8M0A9"/>
<name>A0A3R8M0A9_9FIRM</name>
<evidence type="ECO:0000313" key="2">
    <source>
        <dbReference type="Proteomes" id="UP000274920"/>
    </source>
</evidence>
<keyword evidence="2" id="KW-1185">Reference proteome</keyword>
<dbReference type="EMBL" id="RHJS01000002">
    <property type="protein sequence ID" value="RRK33115.1"/>
    <property type="molecule type" value="Genomic_DNA"/>
</dbReference>
<proteinExistence type="predicted"/>
<protein>
    <submittedName>
        <fullName evidence="1">Uncharacterized protein</fullName>
    </submittedName>
</protein>
<organism evidence="1 2">
    <name type="scientific">Schaedlerella arabinosiphila</name>
    <dbReference type="NCBI Taxonomy" id="2044587"/>
    <lineage>
        <taxon>Bacteria</taxon>
        <taxon>Bacillati</taxon>
        <taxon>Bacillota</taxon>
        <taxon>Clostridia</taxon>
        <taxon>Lachnospirales</taxon>
        <taxon>Lachnospiraceae</taxon>
        <taxon>Schaedlerella</taxon>
    </lineage>
</organism>
<reference evidence="1" key="1">
    <citation type="submission" date="2018-10" db="EMBL/GenBank/DDBJ databases">
        <title>Schaedlerella arabinophila gen. nov. sp. nov., isolated from the mouse intestinal tract and comparative analysis with the genome of the closely related altered Schaedler flora strain ASF502.</title>
        <authorList>
            <person name="Miyake S."/>
            <person name="Soh M."/>
            <person name="Seedorf H."/>
        </authorList>
    </citation>
    <scope>NUCLEOTIDE SEQUENCE [LARGE SCALE GENOMIC DNA]</scope>
    <source>
        <strain evidence="1">DSM 106076</strain>
    </source>
</reference>
<comment type="caution">
    <text evidence="1">The sequence shown here is derived from an EMBL/GenBank/DDBJ whole genome shotgun (WGS) entry which is preliminary data.</text>
</comment>
<gene>
    <name evidence="1" type="ORF">EBB54_18525</name>
</gene>
<sequence>MHPSVYDHMSVADLFFYLFISETVGKQDLRERIVKIPSAQILFSGSVSVLQCTRQMRQNYTAKNYSARQRFMTS</sequence>
<dbReference type="Proteomes" id="UP000274920">
    <property type="component" value="Unassembled WGS sequence"/>
</dbReference>
<accession>A0A3R8M0A9</accession>
<evidence type="ECO:0000313" key="1">
    <source>
        <dbReference type="EMBL" id="RRK33115.1"/>
    </source>
</evidence>